<reference evidence="3" key="1">
    <citation type="journal article" date="2014" name="Front. Microbiol.">
        <title>High frequency of phylogenetically diverse reductive dehalogenase-homologous genes in deep subseafloor sedimentary metagenomes.</title>
        <authorList>
            <person name="Kawai M."/>
            <person name="Futagami T."/>
            <person name="Toyoda A."/>
            <person name="Takaki Y."/>
            <person name="Nishi S."/>
            <person name="Hori S."/>
            <person name="Arai W."/>
            <person name="Tsubouchi T."/>
            <person name="Morono Y."/>
            <person name="Uchiyama I."/>
            <person name="Ito T."/>
            <person name="Fujiyama A."/>
            <person name="Inagaki F."/>
            <person name="Takami H."/>
        </authorList>
    </citation>
    <scope>NUCLEOTIDE SEQUENCE</scope>
    <source>
        <strain evidence="3">Expedition CK06-06</strain>
    </source>
</reference>
<gene>
    <name evidence="3" type="ORF">S03H2_27386</name>
</gene>
<organism evidence="3">
    <name type="scientific">marine sediment metagenome</name>
    <dbReference type="NCBI Taxonomy" id="412755"/>
    <lineage>
        <taxon>unclassified sequences</taxon>
        <taxon>metagenomes</taxon>
        <taxon>ecological metagenomes</taxon>
    </lineage>
</organism>
<dbReference type="AlphaFoldDB" id="X1IU92"/>
<dbReference type="GO" id="GO:0071555">
    <property type="term" value="P:cell wall organization"/>
    <property type="evidence" value="ECO:0007669"/>
    <property type="project" value="TreeGrafter"/>
</dbReference>
<feature type="non-terminal residue" evidence="3">
    <location>
        <position position="1"/>
    </location>
</feature>
<proteinExistence type="predicted"/>
<sequence length="211" mass="22194">GYGHISSLAPALRTTSNEHRDLRQAQGQISTSIPKGKISRFEQIPRLEAGERRIFGIGQGNLRATPLQVANAMAAIARGGMYKPPRLFTDDANDPEFASIDLNISKQTLDVIHNGMSAVVSESGGTAYNEFVHSGLAGQGVNVYGKTGSTEQPDNAWFAGFATDGAGRGIAIAVVVEGAQRGSTDAGPLARDIIQFCIEAGYIGDAANLSF</sequence>
<evidence type="ECO:0000259" key="2">
    <source>
        <dbReference type="Pfam" id="PF00905"/>
    </source>
</evidence>
<protein>
    <recommendedName>
        <fullName evidence="2">Penicillin-binding protein transpeptidase domain-containing protein</fullName>
    </recommendedName>
</protein>
<dbReference type="InterPro" id="IPR001460">
    <property type="entry name" value="PCN-bd_Tpept"/>
</dbReference>
<dbReference type="PANTHER" id="PTHR30627">
    <property type="entry name" value="PEPTIDOGLYCAN D,D-TRANSPEPTIDASE"/>
    <property type="match status" value="1"/>
</dbReference>
<comment type="caution">
    <text evidence="3">The sequence shown here is derived from an EMBL/GenBank/DDBJ whole genome shotgun (WGS) entry which is preliminary data.</text>
</comment>
<evidence type="ECO:0000256" key="1">
    <source>
        <dbReference type="SAM" id="MobiDB-lite"/>
    </source>
</evidence>
<dbReference type="GO" id="GO:0008658">
    <property type="term" value="F:penicillin binding"/>
    <property type="evidence" value="ECO:0007669"/>
    <property type="project" value="InterPro"/>
</dbReference>
<feature type="region of interest" description="Disordered" evidence="1">
    <location>
        <begin position="1"/>
        <end position="25"/>
    </location>
</feature>
<dbReference type="EMBL" id="BARU01016481">
    <property type="protein sequence ID" value="GAH61103.1"/>
    <property type="molecule type" value="Genomic_DNA"/>
</dbReference>
<accession>X1IU92</accession>
<feature type="domain" description="Penicillin-binding protein transpeptidase" evidence="2">
    <location>
        <begin position="55"/>
        <end position="195"/>
    </location>
</feature>
<dbReference type="SUPFAM" id="SSF56601">
    <property type="entry name" value="beta-lactamase/transpeptidase-like"/>
    <property type="match status" value="1"/>
</dbReference>
<dbReference type="Gene3D" id="3.40.710.10">
    <property type="entry name" value="DD-peptidase/beta-lactamase superfamily"/>
    <property type="match status" value="1"/>
</dbReference>
<dbReference type="Pfam" id="PF00905">
    <property type="entry name" value="Transpeptidase"/>
    <property type="match status" value="1"/>
</dbReference>
<evidence type="ECO:0000313" key="3">
    <source>
        <dbReference type="EMBL" id="GAH61103.1"/>
    </source>
</evidence>
<dbReference type="GO" id="GO:0005886">
    <property type="term" value="C:plasma membrane"/>
    <property type="evidence" value="ECO:0007669"/>
    <property type="project" value="TreeGrafter"/>
</dbReference>
<dbReference type="InterPro" id="IPR012338">
    <property type="entry name" value="Beta-lactam/transpept-like"/>
</dbReference>
<dbReference type="InterPro" id="IPR050515">
    <property type="entry name" value="Beta-lactam/transpept"/>
</dbReference>
<name>X1IU92_9ZZZZ</name>